<keyword evidence="4 12" id="KW-0378">Hydrolase</keyword>
<comment type="caution">
    <text evidence="17">The sequence shown here is derived from an EMBL/GenBank/DDBJ whole genome shotgun (WGS) entry which is preliminary data.</text>
</comment>
<accession>A0AA35QWB0</accession>
<evidence type="ECO:0000256" key="8">
    <source>
        <dbReference type="ARBA" id="ARBA00023242"/>
    </source>
</evidence>
<dbReference type="PANTHER" id="PTHR11264:SF0">
    <property type="entry name" value="URACIL-DNA GLYCOSYLASE"/>
    <property type="match status" value="1"/>
</dbReference>
<protein>
    <recommendedName>
        <fullName evidence="12 14">Uracil-DNA glycosylase</fullName>
        <shortName evidence="12">UDG</shortName>
        <ecNumber evidence="12 14">3.2.2.27</ecNumber>
    </recommendedName>
</protein>
<feature type="compositionally biased region" description="Low complexity" evidence="15">
    <location>
        <begin position="69"/>
        <end position="79"/>
    </location>
</feature>
<comment type="subcellular location">
    <subcellularLocation>
        <location evidence="12">Mitochondrion</location>
    </subcellularLocation>
    <subcellularLocation>
        <location evidence="12">Nucleus</location>
    </subcellularLocation>
</comment>
<evidence type="ECO:0000256" key="4">
    <source>
        <dbReference type="ARBA" id="ARBA00022801"/>
    </source>
</evidence>
<dbReference type="NCBIfam" id="NF003588">
    <property type="entry name" value="PRK05254.1-1"/>
    <property type="match status" value="1"/>
</dbReference>
<evidence type="ECO:0000256" key="14">
    <source>
        <dbReference type="RuleBase" id="RU003780"/>
    </source>
</evidence>
<evidence type="ECO:0000256" key="5">
    <source>
        <dbReference type="ARBA" id="ARBA00022990"/>
    </source>
</evidence>
<dbReference type="EC" id="3.2.2.27" evidence="12 14"/>
<comment type="catalytic activity">
    <reaction evidence="12 14">
        <text>Hydrolyzes single-stranded DNA or mismatched double-stranded DNA and polynucleotides, releasing free uracil.</text>
        <dbReference type="EC" id="3.2.2.27"/>
    </reaction>
</comment>
<dbReference type="GO" id="GO:0005739">
    <property type="term" value="C:mitochondrion"/>
    <property type="evidence" value="ECO:0007669"/>
    <property type="project" value="UniProtKB-SubCell"/>
</dbReference>
<comment type="similarity">
    <text evidence="1 12 14">Belongs to the uracil-DNA glycosylase (UDG) superfamily. UNG family.</text>
</comment>
<evidence type="ECO:0000256" key="6">
    <source>
        <dbReference type="ARBA" id="ARBA00023128"/>
    </source>
</evidence>
<dbReference type="SMART" id="SM00987">
    <property type="entry name" value="UreE_C"/>
    <property type="match status" value="1"/>
</dbReference>
<dbReference type="SMART" id="SM00986">
    <property type="entry name" value="UDG"/>
    <property type="match status" value="1"/>
</dbReference>
<evidence type="ECO:0000256" key="1">
    <source>
        <dbReference type="ARBA" id="ARBA00008184"/>
    </source>
</evidence>
<evidence type="ECO:0000256" key="7">
    <source>
        <dbReference type="ARBA" id="ARBA00023204"/>
    </source>
</evidence>
<dbReference type="InterPro" id="IPR018085">
    <property type="entry name" value="Ura-DNA_Glyclase_AS"/>
</dbReference>
<dbReference type="NCBIfam" id="NF003591">
    <property type="entry name" value="PRK05254.1-4"/>
    <property type="match status" value="1"/>
</dbReference>
<evidence type="ECO:0000259" key="16">
    <source>
        <dbReference type="SMART" id="SM00986"/>
    </source>
</evidence>
<evidence type="ECO:0000256" key="10">
    <source>
        <dbReference type="ARBA" id="ARBA00052828"/>
    </source>
</evidence>
<evidence type="ECO:0000256" key="13">
    <source>
        <dbReference type="PROSITE-ProRule" id="PRU10072"/>
    </source>
</evidence>
<name>A0AA35QWB0_GEOBA</name>
<dbReference type="Gene3D" id="3.40.470.10">
    <property type="entry name" value="Uracil-DNA glycosylase-like domain"/>
    <property type="match status" value="1"/>
</dbReference>
<feature type="region of interest" description="Disordered" evidence="15">
    <location>
        <begin position="1"/>
        <end position="88"/>
    </location>
</feature>
<dbReference type="CDD" id="cd10027">
    <property type="entry name" value="UDG-F1-like"/>
    <property type="match status" value="1"/>
</dbReference>
<gene>
    <name evidence="17" type="ORF">GBAR_LOCUS1242</name>
</gene>
<evidence type="ECO:0000256" key="15">
    <source>
        <dbReference type="SAM" id="MobiDB-lite"/>
    </source>
</evidence>
<dbReference type="NCBIfam" id="NF003592">
    <property type="entry name" value="PRK05254.1-5"/>
    <property type="match status" value="1"/>
</dbReference>
<dbReference type="SUPFAM" id="SSF52141">
    <property type="entry name" value="Uracil-DNA glycosylase-like"/>
    <property type="match status" value="1"/>
</dbReference>
<feature type="compositionally biased region" description="Basic residues" evidence="15">
    <location>
        <begin position="1"/>
        <end position="20"/>
    </location>
</feature>
<keyword evidence="5" id="KW-0007">Acetylation</keyword>
<reference evidence="17" key="1">
    <citation type="submission" date="2023-03" db="EMBL/GenBank/DDBJ databases">
        <authorList>
            <person name="Steffen K."/>
            <person name="Cardenas P."/>
        </authorList>
    </citation>
    <scope>NUCLEOTIDE SEQUENCE</scope>
</reference>
<keyword evidence="3 12" id="KW-0227">DNA damage</keyword>
<proteinExistence type="inferred from homology"/>
<comment type="catalytic activity">
    <reaction evidence="9">
        <text>a 2'-deoxyuridine in double-stranded DNA + H2O = a 2'-deoxyribose 5'-monophosphate in double-stranded DNA + uracil</text>
        <dbReference type="Rhea" id="RHEA:81455"/>
        <dbReference type="Rhea" id="RHEA-COMP:14231"/>
        <dbReference type="Rhea" id="RHEA-COMP:17071"/>
        <dbReference type="ChEBI" id="CHEBI:15377"/>
        <dbReference type="ChEBI" id="CHEBI:17568"/>
        <dbReference type="ChEBI" id="CHEBI:133902"/>
        <dbReference type="ChEBI" id="CHEBI:139095"/>
    </reaction>
    <physiologicalReaction direction="left-to-right" evidence="9">
        <dbReference type="Rhea" id="RHEA:81456"/>
    </physiologicalReaction>
</comment>
<evidence type="ECO:0000256" key="12">
    <source>
        <dbReference type="HAMAP-Rule" id="MF_03166"/>
    </source>
</evidence>
<dbReference type="GO" id="GO:0005654">
    <property type="term" value="C:nucleoplasm"/>
    <property type="evidence" value="ECO:0007669"/>
    <property type="project" value="UniProtKB-ARBA"/>
</dbReference>
<feature type="active site" description="Proton acceptor" evidence="12 13">
    <location>
        <position position="173"/>
    </location>
</feature>
<evidence type="ECO:0000313" key="18">
    <source>
        <dbReference type="Proteomes" id="UP001174909"/>
    </source>
</evidence>
<organism evidence="17 18">
    <name type="scientific">Geodia barretti</name>
    <name type="common">Barrett's horny sponge</name>
    <dbReference type="NCBI Taxonomy" id="519541"/>
    <lineage>
        <taxon>Eukaryota</taxon>
        <taxon>Metazoa</taxon>
        <taxon>Porifera</taxon>
        <taxon>Demospongiae</taxon>
        <taxon>Heteroscleromorpha</taxon>
        <taxon>Tetractinellida</taxon>
        <taxon>Astrophorina</taxon>
        <taxon>Geodiidae</taxon>
        <taxon>Geodia</taxon>
    </lineage>
</organism>
<feature type="compositionally biased region" description="Low complexity" evidence="15">
    <location>
        <begin position="31"/>
        <end position="43"/>
    </location>
</feature>
<dbReference type="PANTHER" id="PTHR11264">
    <property type="entry name" value="URACIL-DNA GLYCOSYLASE"/>
    <property type="match status" value="1"/>
</dbReference>
<dbReference type="InterPro" id="IPR005122">
    <property type="entry name" value="Uracil-DNA_glycosylase-like"/>
</dbReference>
<dbReference type="HAMAP" id="MF_00148">
    <property type="entry name" value="UDG"/>
    <property type="match status" value="1"/>
</dbReference>
<keyword evidence="6 12" id="KW-0496">Mitochondrion</keyword>
<evidence type="ECO:0000256" key="9">
    <source>
        <dbReference type="ARBA" id="ARBA00052069"/>
    </source>
</evidence>
<dbReference type="GO" id="GO:0097510">
    <property type="term" value="P:base-excision repair, AP site formation via deaminated base removal"/>
    <property type="evidence" value="ECO:0007669"/>
    <property type="project" value="TreeGrafter"/>
</dbReference>
<comment type="catalytic activity">
    <reaction evidence="10">
        <text>a 2'-deoxyuridine in single-stranded DNA + H2O = a 2'-deoxyribose 5'-monophosphate in single-stranded DNA + uracil</text>
        <dbReference type="Rhea" id="RHEA:81459"/>
        <dbReference type="Rhea" id="RHEA-COMP:12847"/>
        <dbReference type="Rhea" id="RHEA-COMP:19684"/>
        <dbReference type="ChEBI" id="CHEBI:15377"/>
        <dbReference type="ChEBI" id="CHEBI:17568"/>
        <dbReference type="ChEBI" id="CHEBI:133902"/>
        <dbReference type="ChEBI" id="CHEBI:139095"/>
    </reaction>
    <physiologicalReaction direction="left-to-right" evidence="10">
        <dbReference type="Rhea" id="RHEA:81460"/>
    </physiologicalReaction>
</comment>
<keyword evidence="8 12" id="KW-0539">Nucleus</keyword>
<comment type="subunit">
    <text evidence="11">Interacts with RPA2 subunit of the RPA trimer; this interaction mediates UNG2 recruitment to RPA-coated single-stranded DNA at stalled replication forks. Interacts with PCNA; this interaction mediates UNG2 recruitment to S-phase replication foci. Interacts (via N-terminus) with FAM72A.</text>
</comment>
<comment type="function">
    <text evidence="12 14">Excises uracil residues from the DNA which can arise as a result of misincorporation of dUMP residues by DNA polymerase or due to deamination of cytosine.</text>
</comment>
<evidence type="ECO:0000256" key="2">
    <source>
        <dbReference type="ARBA" id="ARBA00022553"/>
    </source>
</evidence>
<dbReference type="Proteomes" id="UP001174909">
    <property type="component" value="Unassembled WGS sequence"/>
</dbReference>
<dbReference type="FunFam" id="3.40.470.10:FF:000004">
    <property type="entry name" value="Uracil-DNA glycosylase"/>
    <property type="match status" value="1"/>
</dbReference>
<dbReference type="PROSITE" id="PS00130">
    <property type="entry name" value="U_DNA_GLYCOSYLASE"/>
    <property type="match status" value="1"/>
</dbReference>
<evidence type="ECO:0000313" key="17">
    <source>
        <dbReference type="EMBL" id="CAI7993338.1"/>
    </source>
</evidence>
<keyword evidence="7 12" id="KW-0234">DNA repair</keyword>
<feature type="domain" description="Uracil-DNA glycosylase-like" evidence="16">
    <location>
        <begin position="158"/>
        <end position="319"/>
    </location>
</feature>
<dbReference type="NCBIfam" id="NF003589">
    <property type="entry name" value="PRK05254.1-2"/>
    <property type="match status" value="1"/>
</dbReference>
<feature type="compositionally biased region" description="Basic and acidic residues" evidence="15">
    <location>
        <begin position="21"/>
        <end position="30"/>
    </location>
</feature>
<evidence type="ECO:0000256" key="11">
    <source>
        <dbReference type="ARBA" id="ARBA00064140"/>
    </source>
</evidence>
<dbReference type="AlphaFoldDB" id="A0AA35QWB0"/>
<dbReference type="InterPro" id="IPR036895">
    <property type="entry name" value="Uracil-DNA_glycosylase-like_sf"/>
</dbReference>
<sequence>MRTGGGRRAKLHKMPPKTARKLKDKDHENSPKISSFFSKSPKPAGVLKRARAADEDDSPEPKKTPWASPTPLSPTQSSSAGGQLSPEQLARMEKKKLEAGARLLAKRLGTSNIGPSWVQALQAEFKKTYMEKLISFVAAERLKGKVYPPADDVFTWTTAFPISQVKVVIIGQDPYHGPKQAHGLCFSVRVGVQIPPSLRNMYKELMQDIDGFVPPDHGYLAGWAKQGVLLLNACLTVREREPNSHKEKGWERLTDAVIHWINNHCAGVVFLLWGAYAQKKGAFVNQKQHCVLKTVHPSPLSASRGFFGCKHFSKANEYIKKNGGKEIDWKYLPTDLQL</sequence>
<dbReference type="Pfam" id="PF03167">
    <property type="entry name" value="UDG"/>
    <property type="match status" value="1"/>
</dbReference>
<evidence type="ECO:0000256" key="3">
    <source>
        <dbReference type="ARBA" id="ARBA00022763"/>
    </source>
</evidence>
<keyword evidence="18" id="KW-1185">Reference proteome</keyword>
<dbReference type="GO" id="GO:0004844">
    <property type="term" value="F:uracil DNA N-glycosylase activity"/>
    <property type="evidence" value="ECO:0007669"/>
    <property type="project" value="UniProtKB-UniRule"/>
</dbReference>
<dbReference type="EMBL" id="CASHTH010000187">
    <property type="protein sequence ID" value="CAI7993338.1"/>
    <property type="molecule type" value="Genomic_DNA"/>
</dbReference>
<dbReference type="InterPro" id="IPR002043">
    <property type="entry name" value="UDG_fam1"/>
</dbReference>
<keyword evidence="2" id="KW-0597">Phosphoprotein</keyword>
<dbReference type="NCBIfam" id="TIGR00628">
    <property type="entry name" value="ung"/>
    <property type="match status" value="1"/>
</dbReference>